<evidence type="ECO:0000313" key="7">
    <source>
        <dbReference type="EMBL" id="PWU69608.1"/>
    </source>
</evidence>
<organism evidence="7 8">
    <name type="scientific">Gracilibacillus dipsosauri</name>
    <dbReference type="NCBI Taxonomy" id="178340"/>
    <lineage>
        <taxon>Bacteria</taxon>
        <taxon>Bacillati</taxon>
        <taxon>Bacillota</taxon>
        <taxon>Bacilli</taxon>
        <taxon>Bacillales</taxon>
        <taxon>Bacillaceae</taxon>
        <taxon>Gracilibacillus</taxon>
    </lineage>
</organism>
<sequence>MTIFRFALKRVFGNTTNLIFLTIFPIACIFLPKGEGWPFLPYGYQYFGILILFIGIRLATIILEDRGKGVVKRLAVAPVSHFQYLSQNLLAYSVILILQCAIVVYGGILFGQELYQPSRLFLLFVSFCFASLAIALAWISFYRRKDTSFLLYMSLIFLIVVLGGLIIPIEIFPDLLKRIAVIFPTYWLAEGLNWIVFGENILDFLLINSVLWLYTIVCIIIGSTRKIY</sequence>
<dbReference type="PANTHER" id="PTHR43077:SF10">
    <property type="entry name" value="TRANSPORT PERMEASE PROTEIN"/>
    <property type="match status" value="1"/>
</dbReference>
<feature type="transmembrane region" description="Helical" evidence="5">
    <location>
        <begin position="44"/>
        <end position="63"/>
    </location>
</feature>
<dbReference type="GO" id="GO:0016020">
    <property type="term" value="C:membrane"/>
    <property type="evidence" value="ECO:0007669"/>
    <property type="project" value="UniProtKB-SubCell"/>
</dbReference>
<dbReference type="OrthoDB" id="266913at2"/>
<evidence type="ECO:0000256" key="1">
    <source>
        <dbReference type="ARBA" id="ARBA00004141"/>
    </source>
</evidence>
<evidence type="ECO:0000259" key="6">
    <source>
        <dbReference type="Pfam" id="PF12698"/>
    </source>
</evidence>
<keyword evidence="8" id="KW-1185">Reference proteome</keyword>
<evidence type="ECO:0000256" key="2">
    <source>
        <dbReference type="ARBA" id="ARBA00022692"/>
    </source>
</evidence>
<name>A0A317L3Y2_9BACI</name>
<feature type="transmembrane region" description="Helical" evidence="5">
    <location>
        <begin position="201"/>
        <end position="222"/>
    </location>
</feature>
<keyword evidence="4 5" id="KW-0472">Membrane</keyword>
<dbReference type="EMBL" id="QGTD01000005">
    <property type="protein sequence ID" value="PWU69608.1"/>
    <property type="molecule type" value="Genomic_DNA"/>
</dbReference>
<comment type="caution">
    <text evidence="7">The sequence shown here is derived from an EMBL/GenBank/DDBJ whole genome shotgun (WGS) entry which is preliminary data.</text>
</comment>
<feature type="transmembrane region" description="Helical" evidence="5">
    <location>
        <begin position="89"/>
        <end position="108"/>
    </location>
</feature>
<reference evidence="7 8" key="1">
    <citation type="submission" date="2018-05" db="EMBL/GenBank/DDBJ databases">
        <title>Genomic analysis of Gracilibacillus dipsosauri DD1 reveals novel features of a salt-tolerant amylase.</title>
        <authorList>
            <person name="Deutch C.E."/>
            <person name="Yang S."/>
        </authorList>
    </citation>
    <scope>NUCLEOTIDE SEQUENCE [LARGE SCALE GENOMIC DNA]</scope>
    <source>
        <strain evidence="7 8">DD1</strain>
    </source>
</reference>
<evidence type="ECO:0000256" key="5">
    <source>
        <dbReference type="SAM" id="Phobius"/>
    </source>
</evidence>
<evidence type="ECO:0000256" key="4">
    <source>
        <dbReference type="ARBA" id="ARBA00023136"/>
    </source>
</evidence>
<gene>
    <name evidence="7" type="ORF">DLJ74_06470</name>
</gene>
<dbReference type="InterPro" id="IPR013525">
    <property type="entry name" value="ABC2_TM"/>
</dbReference>
<protein>
    <submittedName>
        <fullName evidence="7">ABC transporter permease</fullName>
    </submittedName>
</protein>
<proteinExistence type="predicted"/>
<feature type="transmembrane region" description="Helical" evidence="5">
    <location>
        <begin position="12"/>
        <end position="32"/>
    </location>
</feature>
<feature type="domain" description="ABC-2 type transporter transmembrane" evidence="6">
    <location>
        <begin position="44"/>
        <end position="222"/>
    </location>
</feature>
<evidence type="ECO:0000313" key="8">
    <source>
        <dbReference type="Proteomes" id="UP000245624"/>
    </source>
</evidence>
<dbReference type="Pfam" id="PF12698">
    <property type="entry name" value="ABC2_membrane_3"/>
    <property type="match status" value="1"/>
</dbReference>
<keyword evidence="3 5" id="KW-1133">Transmembrane helix</keyword>
<dbReference type="GO" id="GO:0140359">
    <property type="term" value="F:ABC-type transporter activity"/>
    <property type="evidence" value="ECO:0007669"/>
    <property type="project" value="InterPro"/>
</dbReference>
<feature type="transmembrane region" description="Helical" evidence="5">
    <location>
        <begin position="120"/>
        <end position="142"/>
    </location>
</feature>
<dbReference type="InterPro" id="IPR051328">
    <property type="entry name" value="T7SS_ABC-Transporter"/>
</dbReference>
<dbReference type="AlphaFoldDB" id="A0A317L3Y2"/>
<dbReference type="Proteomes" id="UP000245624">
    <property type="component" value="Unassembled WGS sequence"/>
</dbReference>
<dbReference type="PANTHER" id="PTHR43077">
    <property type="entry name" value="TRANSPORT PERMEASE YVFS-RELATED"/>
    <property type="match status" value="1"/>
</dbReference>
<dbReference type="RefSeq" id="WP_109983820.1">
    <property type="nucleotide sequence ID" value="NZ_QGTD01000005.1"/>
</dbReference>
<evidence type="ECO:0000256" key="3">
    <source>
        <dbReference type="ARBA" id="ARBA00022989"/>
    </source>
</evidence>
<keyword evidence="2 5" id="KW-0812">Transmembrane</keyword>
<accession>A0A317L3Y2</accession>
<feature type="transmembrane region" description="Helical" evidence="5">
    <location>
        <begin position="149"/>
        <end position="169"/>
    </location>
</feature>
<comment type="subcellular location">
    <subcellularLocation>
        <location evidence="1">Membrane</location>
        <topology evidence="1">Multi-pass membrane protein</topology>
    </subcellularLocation>
</comment>